<name>H1S1K5_9BURK</name>
<dbReference type="PATRIC" id="fig|1127483.3.peg.1550"/>
<dbReference type="EMBL" id="AHJE01000017">
    <property type="protein sequence ID" value="EHP43580.1"/>
    <property type="molecule type" value="Genomic_DNA"/>
</dbReference>
<reference evidence="3" key="1">
    <citation type="journal article" date="2012" name="J. Bacteriol.">
        <title>De Novo Genome Project of Cupriavidus basilensis OR16.</title>
        <authorList>
            <person name="Cserhati M."/>
            <person name="Kriszt B."/>
            <person name="Szoboszlay S."/>
            <person name="Toth A."/>
            <person name="Szabo I."/>
            <person name="Tancsics A."/>
            <person name="Nagy I."/>
            <person name="Horvath B."/>
            <person name="Nagy I."/>
            <person name="Kukolya J."/>
        </authorList>
    </citation>
    <scope>NUCLEOTIDE SEQUENCE [LARGE SCALE GENOMIC DNA]</scope>
    <source>
        <strain evidence="3">OR16</strain>
    </source>
</reference>
<dbReference type="Proteomes" id="UP000005808">
    <property type="component" value="Unassembled WGS sequence"/>
</dbReference>
<evidence type="ECO:0000256" key="1">
    <source>
        <dbReference type="SAM" id="MobiDB-lite"/>
    </source>
</evidence>
<accession>H1S1K5</accession>
<organism evidence="3">
    <name type="scientific">Cupriavidus basilensis OR16</name>
    <dbReference type="NCBI Taxonomy" id="1127483"/>
    <lineage>
        <taxon>Bacteria</taxon>
        <taxon>Pseudomonadati</taxon>
        <taxon>Pseudomonadota</taxon>
        <taxon>Betaproteobacteria</taxon>
        <taxon>Burkholderiales</taxon>
        <taxon>Burkholderiaceae</taxon>
        <taxon>Cupriavidus</taxon>
    </lineage>
</organism>
<dbReference type="OrthoDB" id="8971218at2"/>
<sequence length="213" mass="22416">MNQPQALLPRIRSLLSLAVLCGACALTLPAHALQTGAPAAAGPGQPAAPLSLREALALSPAQATLWQAARAAAREARAHALELRARFIREGGGPDWPDWPEGPESSLRARAEREDHLHDALDKDRRAARDRWLAFEESLDAGQRERLRDMPEDRLPGSRPSPFGPGPHPFPGAMAGSMPGHGPAPMPCAFGASGPFGVPGAAGLRRQGAPDGQ</sequence>
<evidence type="ECO:0000313" key="3">
    <source>
        <dbReference type="EMBL" id="EHP43580.1"/>
    </source>
</evidence>
<feature type="compositionally biased region" description="Basic and acidic residues" evidence="1">
    <location>
        <begin position="143"/>
        <end position="156"/>
    </location>
</feature>
<feature type="chain" id="PRO_5003554994" description="Transmembrane protein" evidence="2">
    <location>
        <begin position="33"/>
        <end position="213"/>
    </location>
</feature>
<feature type="region of interest" description="Disordered" evidence="1">
    <location>
        <begin position="91"/>
        <end position="113"/>
    </location>
</feature>
<dbReference type="AlphaFoldDB" id="H1S1K5"/>
<feature type="signal peptide" evidence="2">
    <location>
        <begin position="1"/>
        <end position="32"/>
    </location>
</feature>
<evidence type="ECO:0008006" key="4">
    <source>
        <dbReference type="Google" id="ProtNLM"/>
    </source>
</evidence>
<feature type="region of interest" description="Disordered" evidence="1">
    <location>
        <begin position="143"/>
        <end position="178"/>
    </location>
</feature>
<evidence type="ECO:0000256" key="2">
    <source>
        <dbReference type="SAM" id="SignalP"/>
    </source>
</evidence>
<proteinExistence type="predicted"/>
<comment type="caution">
    <text evidence="3">The sequence shown here is derived from an EMBL/GenBank/DDBJ whole genome shotgun (WGS) entry which is preliminary data.</text>
</comment>
<protein>
    <recommendedName>
        <fullName evidence="4">Transmembrane protein</fullName>
    </recommendedName>
</protein>
<keyword evidence="2" id="KW-0732">Signal</keyword>
<dbReference type="RefSeq" id="WP_006157276.1">
    <property type="nucleotide sequence ID" value="NZ_AHJE01000017.1"/>
</dbReference>
<gene>
    <name evidence="3" type="ORF">OR16_07731</name>
</gene>